<dbReference type="Pfam" id="PF03793">
    <property type="entry name" value="PASTA"/>
    <property type="match status" value="5"/>
</dbReference>
<feature type="domain" description="PASTA" evidence="12">
    <location>
        <begin position="628"/>
        <end position="693"/>
    </location>
</feature>
<keyword evidence="10" id="KW-0472">Membrane</keyword>
<dbReference type="PROSITE" id="PS51178">
    <property type="entry name" value="PASTA"/>
    <property type="match status" value="4"/>
</dbReference>
<dbReference type="InterPro" id="IPR005543">
    <property type="entry name" value="PASTA_dom"/>
</dbReference>
<protein>
    <recommendedName>
        <fullName evidence="1">non-specific serine/threonine protein kinase</fullName>
        <ecNumber evidence="1">2.7.11.1</ecNumber>
    </recommendedName>
</protein>
<evidence type="ECO:0000313" key="13">
    <source>
        <dbReference type="EMBL" id="MFB9258666.1"/>
    </source>
</evidence>
<gene>
    <name evidence="13" type="primary">pknB</name>
    <name evidence="13" type="ORF">ACFFVD_02520</name>
</gene>
<dbReference type="EMBL" id="JBHMDY010000001">
    <property type="protein sequence ID" value="MFB9258666.1"/>
    <property type="molecule type" value="Genomic_DNA"/>
</dbReference>
<dbReference type="Gene3D" id="3.30.10.20">
    <property type="match status" value="5"/>
</dbReference>
<dbReference type="SUPFAM" id="SSF56112">
    <property type="entry name" value="Protein kinase-like (PK-like)"/>
    <property type="match status" value="1"/>
</dbReference>
<evidence type="ECO:0000256" key="7">
    <source>
        <dbReference type="ARBA" id="ARBA00047899"/>
    </source>
</evidence>
<dbReference type="SMART" id="SM00740">
    <property type="entry name" value="PASTA"/>
    <property type="match status" value="5"/>
</dbReference>
<dbReference type="Proteomes" id="UP001589700">
    <property type="component" value="Unassembled WGS sequence"/>
</dbReference>
<dbReference type="InterPro" id="IPR011009">
    <property type="entry name" value="Kinase-like_dom_sf"/>
</dbReference>
<dbReference type="CDD" id="cd14014">
    <property type="entry name" value="STKc_PknB_like"/>
    <property type="match status" value="1"/>
</dbReference>
<feature type="transmembrane region" description="Helical" evidence="10">
    <location>
        <begin position="403"/>
        <end position="424"/>
    </location>
</feature>
<evidence type="ECO:0000256" key="2">
    <source>
        <dbReference type="ARBA" id="ARBA00022527"/>
    </source>
</evidence>
<dbReference type="Gene3D" id="3.30.200.20">
    <property type="entry name" value="Phosphorylase Kinase, domain 1"/>
    <property type="match status" value="1"/>
</dbReference>
<feature type="domain" description="PASTA" evidence="12">
    <location>
        <begin position="493"/>
        <end position="559"/>
    </location>
</feature>
<keyword evidence="10" id="KW-1133">Transmembrane helix</keyword>
<keyword evidence="5 13" id="KW-0418">Kinase</keyword>
<name>A0ABV5JLS0_9ACTN</name>
<feature type="domain" description="PASTA" evidence="12">
    <location>
        <begin position="560"/>
        <end position="627"/>
    </location>
</feature>
<dbReference type="SMART" id="SM00220">
    <property type="entry name" value="S_TKc"/>
    <property type="match status" value="1"/>
</dbReference>
<dbReference type="RefSeq" id="WP_380022963.1">
    <property type="nucleotide sequence ID" value="NZ_JBHMDY010000001.1"/>
</dbReference>
<reference evidence="13 14" key="1">
    <citation type="submission" date="2024-09" db="EMBL/GenBank/DDBJ databases">
        <authorList>
            <person name="Sun Q."/>
            <person name="Mori K."/>
        </authorList>
    </citation>
    <scope>NUCLEOTIDE SEQUENCE [LARGE SCALE GENOMIC DNA]</scope>
    <source>
        <strain evidence="13 14">CCM 7659</strain>
    </source>
</reference>
<dbReference type="PANTHER" id="PTHR43289">
    <property type="entry name" value="MITOGEN-ACTIVATED PROTEIN KINASE KINASE KINASE 20-RELATED"/>
    <property type="match status" value="1"/>
</dbReference>
<keyword evidence="6" id="KW-0067">ATP-binding</keyword>
<feature type="domain" description="PASTA" evidence="12">
    <location>
        <begin position="425"/>
        <end position="492"/>
    </location>
</feature>
<keyword evidence="3" id="KW-0808">Transferase</keyword>
<dbReference type="PROSITE" id="PS50011">
    <property type="entry name" value="PROTEIN_KINASE_DOM"/>
    <property type="match status" value="1"/>
</dbReference>
<dbReference type="PROSITE" id="PS00108">
    <property type="entry name" value="PROTEIN_KINASE_ST"/>
    <property type="match status" value="1"/>
</dbReference>
<evidence type="ECO:0000256" key="1">
    <source>
        <dbReference type="ARBA" id="ARBA00012513"/>
    </source>
</evidence>
<keyword evidence="4" id="KW-0547">Nucleotide-binding</keyword>
<dbReference type="PANTHER" id="PTHR43289:SF34">
    <property type="entry name" value="SERINE_THREONINE-PROTEIN KINASE YBDM-RELATED"/>
    <property type="match status" value="1"/>
</dbReference>
<evidence type="ECO:0000259" key="12">
    <source>
        <dbReference type="PROSITE" id="PS51178"/>
    </source>
</evidence>
<sequence length="753" mass="78298">MSTHDGPIPRPGALLDGRYRLDAVIARGGMSTVHLATDERLDRHVAVKLLDPTLAGDRAFVDRFTLEARSAAKLSDPGIVQVFDQGVEGDTAFLVMELVPGGTLRELLDERGPMPPYAAAAVLRPLLGALREAHDAGLVHRDIKPENVLISTNGAVKLADFGLVRAVAESRATSSSVVMGTAAYLSPEQISGADTDGRSDLYSLGVLAYEMLTGEPPFSGDNNIAVAYRRLDTDVPAPSDQSDTVAEDLDHLILRATRRSPQDRYPDAGEMLRELDQAAREGKFPDYVVPAPSHSSWSRARANAARKAPGGESEFDAADRESGEAVRPAGGPVPTRVATRAVPAAHDQPHPGPQHPGAPGAGPPGPPQTGPAAHWNGAGAGPYPPGELQVAPRDEIRPKRGRGLIWLVMVLATAIAVAVAGWWLGSGRFVEVPSVQGMSVGQATEVIGEVGLTAATRDAFSNDVPPSALVGTDPEAGSRVTRGDTVDILVSVGRPVVPEVGADRTVEAVSATLREYSLEPVAGQTAHSDSVPVGEVVSLDPRPGTTVDVGTPVSMLTSAGPAPVAVPEVAGLEEDQARAAIEGAGLTVSEVERVYDDEIDGGTAIGTEPGAGSDVARRDGITLLVSNAMTVPDIRDVPVDEASDVLTEAGFTVVREAPVTDRQIADGRVVRTDPPAGTRLDPDDAVLRVVPSDAVTVPLVLGSRASDARRTLEEAGLSVTIDTGTSGGIVYGQTPLPGRVVARGSDIQLDALG</sequence>
<dbReference type="InterPro" id="IPR008271">
    <property type="entry name" value="Ser/Thr_kinase_AS"/>
</dbReference>
<comment type="caution">
    <text evidence="13">The sequence shown here is derived from an EMBL/GenBank/DDBJ whole genome shotgun (WGS) entry which is preliminary data.</text>
</comment>
<evidence type="ECO:0000259" key="11">
    <source>
        <dbReference type="PROSITE" id="PS50011"/>
    </source>
</evidence>
<evidence type="ECO:0000256" key="3">
    <source>
        <dbReference type="ARBA" id="ARBA00022679"/>
    </source>
</evidence>
<dbReference type="NCBIfam" id="NF033483">
    <property type="entry name" value="PknB_PASTA_kin"/>
    <property type="match status" value="1"/>
</dbReference>
<evidence type="ECO:0000256" key="8">
    <source>
        <dbReference type="ARBA" id="ARBA00048679"/>
    </source>
</evidence>
<comment type="catalytic activity">
    <reaction evidence="7">
        <text>L-threonyl-[protein] + ATP = O-phospho-L-threonyl-[protein] + ADP + H(+)</text>
        <dbReference type="Rhea" id="RHEA:46608"/>
        <dbReference type="Rhea" id="RHEA-COMP:11060"/>
        <dbReference type="Rhea" id="RHEA-COMP:11605"/>
        <dbReference type="ChEBI" id="CHEBI:15378"/>
        <dbReference type="ChEBI" id="CHEBI:30013"/>
        <dbReference type="ChEBI" id="CHEBI:30616"/>
        <dbReference type="ChEBI" id="CHEBI:61977"/>
        <dbReference type="ChEBI" id="CHEBI:456216"/>
        <dbReference type="EC" id="2.7.11.1"/>
    </reaction>
</comment>
<dbReference type="Gene3D" id="1.10.510.10">
    <property type="entry name" value="Transferase(Phosphotransferase) domain 1"/>
    <property type="match status" value="1"/>
</dbReference>
<organism evidence="13 14">
    <name type="scientific">Dietzia aerolata</name>
    <dbReference type="NCBI Taxonomy" id="595984"/>
    <lineage>
        <taxon>Bacteria</taxon>
        <taxon>Bacillati</taxon>
        <taxon>Actinomycetota</taxon>
        <taxon>Actinomycetes</taxon>
        <taxon>Mycobacteriales</taxon>
        <taxon>Dietziaceae</taxon>
        <taxon>Dietzia</taxon>
    </lineage>
</organism>
<evidence type="ECO:0000256" key="4">
    <source>
        <dbReference type="ARBA" id="ARBA00022741"/>
    </source>
</evidence>
<keyword evidence="2" id="KW-0723">Serine/threonine-protein kinase</keyword>
<keyword evidence="14" id="KW-1185">Reference proteome</keyword>
<dbReference type="CDD" id="cd06577">
    <property type="entry name" value="PASTA_pknB"/>
    <property type="match status" value="5"/>
</dbReference>
<proteinExistence type="predicted"/>
<dbReference type="GO" id="GO:0016301">
    <property type="term" value="F:kinase activity"/>
    <property type="evidence" value="ECO:0007669"/>
    <property type="project" value="UniProtKB-KW"/>
</dbReference>
<comment type="catalytic activity">
    <reaction evidence="8">
        <text>L-seryl-[protein] + ATP = O-phospho-L-seryl-[protein] + ADP + H(+)</text>
        <dbReference type="Rhea" id="RHEA:17989"/>
        <dbReference type="Rhea" id="RHEA-COMP:9863"/>
        <dbReference type="Rhea" id="RHEA-COMP:11604"/>
        <dbReference type="ChEBI" id="CHEBI:15378"/>
        <dbReference type="ChEBI" id="CHEBI:29999"/>
        <dbReference type="ChEBI" id="CHEBI:30616"/>
        <dbReference type="ChEBI" id="CHEBI:83421"/>
        <dbReference type="ChEBI" id="CHEBI:456216"/>
        <dbReference type="EC" id="2.7.11.1"/>
    </reaction>
</comment>
<evidence type="ECO:0000256" key="5">
    <source>
        <dbReference type="ARBA" id="ARBA00022777"/>
    </source>
</evidence>
<feature type="compositionally biased region" description="Pro residues" evidence="9">
    <location>
        <begin position="350"/>
        <end position="369"/>
    </location>
</feature>
<feature type="compositionally biased region" description="Low complexity" evidence="9">
    <location>
        <begin position="299"/>
        <end position="308"/>
    </location>
</feature>
<dbReference type="Pfam" id="PF00069">
    <property type="entry name" value="Pkinase"/>
    <property type="match status" value="1"/>
</dbReference>
<evidence type="ECO:0000313" key="14">
    <source>
        <dbReference type="Proteomes" id="UP001589700"/>
    </source>
</evidence>
<evidence type="ECO:0000256" key="9">
    <source>
        <dbReference type="SAM" id="MobiDB-lite"/>
    </source>
</evidence>
<feature type="region of interest" description="Disordered" evidence="9">
    <location>
        <begin position="285"/>
        <end position="390"/>
    </location>
</feature>
<accession>A0ABV5JLS0</accession>
<evidence type="ECO:0000256" key="6">
    <source>
        <dbReference type="ARBA" id="ARBA00022840"/>
    </source>
</evidence>
<feature type="domain" description="Protein kinase" evidence="11">
    <location>
        <begin position="19"/>
        <end position="276"/>
    </location>
</feature>
<keyword evidence="10" id="KW-0812">Transmembrane</keyword>
<dbReference type="EC" id="2.7.11.1" evidence="1"/>
<evidence type="ECO:0000256" key="10">
    <source>
        <dbReference type="SAM" id="Phobius"/>
    </source>
</evidence>
<dbReference type="InterPro" id="IPR000719">
    <property type="entry name" value="Prot_kinase_dom"/>
</dbReference>